<protein>
    <recommendedName>
        <fullName evidence="3">STAS/SEC14 domain-containing protein</fullName>
    </recommendedName>
</protein>
<proteinExistence type="predicted"/>
<name>A0A6N4QZT0_9LEPT</name>
<dbReference type="AlphaFoldDB" id="A0A6N4QZT0"/>
<evidence type="ECO:0000313" key="2">
    <source>
        <dbReference type="Proteomes" id="UP000297613"/>
    </source>
</evidence>
<dbReference type="EMBL" id="RQGM01000076">
    <property type="protein sequence ID" value="TGL79248.1"/>
    <property type="molecule type" value="Genomic_DNA"/>
</dbReference>
<comment type="caution">
    <text evidence="1">The sequence shown here is derived from an EMBL/GenBank/DDBJ whole genome shotgun (WGS) entry which is preliminary data.</text>
</comment>
<reference evidence="1 2" key="1">
    <citation type="journal article" date="2019" name="PLoS Negl. Trop. Dis.">
        <title>Revisiting the worldwide diversity of Leptospira species in the environment.</title>
        <authorList>
            <person name="Vincent A.T."/>
            <person name="Schiettekatte O."/>
            <person name="Bourhy P."/>
            <person name="Veyrier F.J."/>
            <person name="Picardeau M."/>
        </authorList>
    </citation>
    <scope>NUCLEOTIDE SEQUENCE [LARGE SCALE GENOMIC DNA]</scope>
    <source>
        <strain evidence="1 2">201702445</strain>
    </source>
</reference>
<gene>
    <name evidence="1" type="ORF">EHQ83_18570</name>
</gene>
<accession>A0A6N4QZT0</accession>
<dbReference type="RefSeq" id="WP_135574884.1">
    <property type="nucleotide sequence ID" value="NZ_RQGK01000011.1"/>
</dbReference>
<dbReference type="Proteomes" id="UP000297613">
    <property type="component" value="Unassembled WGS sequence"/>
</dbReference>
<evidence type="ECO:0008006" key="3">
    <source>
        <dbReference type="Google" id="ProtNLM"/>
    </source>
</evidence>
<sequence length="153" mass="17702">METAIITKTEWDPKQKLVTTKISGKVEIEDVEAWEKSLLDALAQIPDNGTFKIFINLHGFEAANLEAHKRFRGIIPQILSDYGWKVGYVKLFEESKSMRFQNLRGIRCLAAVHVHQDETKIGNYEEKFGKENEHFYTDPIRAKNWIESYVLSA</sequence>
<evidence type="ECO:0000313" key="1">
    <source>
        <dbReference type="EMBL" id="TGL79248.1"/>
    </source>
</evidence>
<organism evidence="1 2">
    <name type="scientific">Leptospira yasudae</name>
    <dbReference type="NCBI Taxonomy" id="2202201"/>
    <lineage>
        <taxon>Bacteria</taxon>
        <taxon>Pseudomonadati</taxon>
        <taxon>Spirochaetota</taxon>
        <taxon>Spirochaetia</taxon>
        <taxon>Leptospirales</taxon>
        <taxon>Leptospiraceae</taxon>
        <taxon>Leptospira</taxon>
    </lineage>
</organism>